<evidence type="ECO:0000313" key="3">
    <source>
        <dbReference type="Proteomes" id="UP000551758"/>
    </source>
</evidence>
<evidence type="ECO:0000313" key="2">
    <source>
        <dbReference type="EMBL" id="KAF5917340.1"/>
    </source>
</evidence>
<protein>
    <submittedName>
        <fullName evidence="2">Uncharacterized protein</fullName>
    </submittedName>
</protein>
<sequence>MTKYQKNPGIPELISFLLYLLEFTLKVASRKNDSFNWLFLSSQALQRSHNLCCDSLLPNNDFIHHQGHREQYILTYVTEEEIYESDMKAELQVIPDQL</sequence>
<name>A0A7J7ENG2_DICBM</name>
<feature type="chain" id="PRO_5029468786" evidence="1">
    <location>
        <begin position="30"/>
        <end position="98"/>
    </location>
</feature>
<dbReference type="EMBL" id="JACDTQ010002593">
    <property type="protein sequence ID" value="KAF5917340.1"/>
    <property type="molecule type" value="Genomic_DNA"/>
</dbReference>
<evidence type="ECO:0000256" key="1">
    <source>
        <dbReference type="SAM" id="SignalP"/>
    </source>
</evidence>
<proteinExistence type="predicted"/>
<dbReference type="AlphaFoldDB" id="A0A7J7ENG2"/>
<gene>
    <name evidence="2" type="ORF">HPG69_008412</name>
</gene>
<keyword evidence="3" id="KW-1185">Reference proteome</keyword>
<organism evidence="2 3">
    <name type="scientific">Diceros bicornis minor</name>
    <name type="common">South-central black rhinoceros</name>
    <dbReference type="NCBI Taxonomy" id="77932"/>
    <lineage>
        <taxon>Eukaryota</taxon>
        <taxon>Metazoa</taxon>
        <taxon>Chordata</taxon>
        <taxon>Craniata</taxon>
        <taxon>Vertebrata</taxon>
        <taxon>Euteleostomi</taxon>
        <taxon>Mammalia</taxon>
        <taxon>Eutheria</taxon>
        <taxon>Laurasiatheria</taxon>
        <taxon>Perissodactyla</taxon>
        <taxon>Rhinocerotidae</taxon>
        <taxon>Diceros</taxon>
    </lineage>
</organism>
<feature type="signal peptide" evidence="1">
    <location>
        <begin position="1"/>
        <end position="29"/>
    </location>
</feature>
<accession>A0A7J7ENG2</accession>
<comment type="caution">
    <text evidence="2">The sequence shown here is derived from an EMBL/GenBank/DDBJ whole genome shotgun (WGS) entry which is preliminary data.</text>
</comment>
<keyword evidence="1" id="KW-0732">Signal</keyword>
<dbReference type="Proteomes" id="UP000551758">
    <property type="component" value="Unassembled WGS sequence"/>
</dbReference>
<reference evidence="2 3" key="1">
    <citation type="journal article" date="2020" name="Mol. Biol. Evol.">
        <title>Interspecific Gene Flow and the Evolution of Specialization in Black and White Rhinoceros.</title>
        <authorList>
            <person name="Moodley Y."/>
            <person name="Westbury M.V."/>
            <person name="Russo I.M."/>
            <person name="Gopalakrishnan S."/>
            <person name="Rakotoarivelo A."/>
            <person name="Olsen R.A."/>
            <person name="Prost S."/>
            <person name="Tunstall T."/>
            <person name="Ryder O.A."/>
            <person name="Dalen L."/>
            <person name="Bruford M.W."/>
        </authorList>
    </citation>
    <scope>NUCLEOTIDE SEQUENCE [LARGE SCALE GENOMIC DNA]</scope>
    <source>
        <strain evidence="2">SBR-YM</strain>
        <tissue evidence="2">Skin</tissue>
    </source>
</reference>